<dbReference type="InterPro" id="IPR046335">
    <property type="entry name" value="LacI/GalR-like_sensor"/>
</dbReference>
<keyword evidence="1" id="KW-0805">Transcription regulation</keyword>
<dbReference type="InterPro" id="IPR000524">
    <property type="entry name" value="Tscrpt_reg_HTH_GntR"/>
</dbReference>
<dbReference type="Proteomes" id="UP000245959">
    <property type="component" value="Unassembled WGS sequence"/>
</dbReference>
<evidence type="ECO:0000256" key="1">
    <source>
        <dbReference type="ARBA" id="ARBA00023015"/>
    </source>
</evidence>
<dbReference type="SUPFAM" id="SSF53822">
    <property type="entry name" value="Periplasmic binding protein-like I"/>
    <property type="match status" value="1"/>
</dbReference>
<keyword evidence="6" id="KW-1185">Reference proteome</keyword>
<dbReference type="CDD" id="cd07377">
    <property type="entry name" value="WHTH_GntR"/>
    <property type="match status" value="1"/>
</dbReference>
<sequence>MEAKYLEIAEAVKRQIRNGDYLMDKVPSERKLAEAYAVSYMTARRTVQQLVADGALMRGENGRLNVNPAFAVSAEQCKVAMVLPNWPIPSLDKWRRAVAEAVEARGGIVKTVYFDHEDDSVIAEALTGAFSRIFLALPVVTGLMLQRLTPLREKLVLFHHDLTEAGFTCLDASSPENMALLVEHLHCFGHRRIALVNTQPRNEIIDARIAVFRERMEELELEPQVFDFPVKSFERADLKAYEVVRRLIGQGEFGGTGIITPTIEAAIGTLRAVHDCGMTPGREISVCAYGGLESARLSIPSITVTTVKDADRQCRELIETILDRSTPERLLYSWEKMEVWQGESTGPVCKERMESCVFC</sequence>
<name>A0A2U1AEM7_9BACT</name>
<evidence type="ECO:0000256" key="2">
    <source>
        <dbReference type="ARBA" id="ARBA00023125"/>
    </source>
</evidence>
<accession>A0A2U1AEM7</accession>
<dbReference type="RefSeq" id="WP_116885822.1">
    <property type="nucleotide sequence ID" value="NZ_CABMMC010000041.1"/>
</dbReference>
<evidence type="ECO:0000256" key="3">
    <source>
        <dbReference type="ARBA" id="ARBA00023163"/>
    </source>
</evidence>
<dbReference type="InterPro" id="IPR028082">
    <property type="entry name" value="Peripla_BP_I"/>
</dbReference>
<dbReference type="GeneID" id="78297085"/>
<proteinExistence type="predicted"/>
<dbReference type="SMART" id="SM00345">
    <property type="entry name" value="HTH_GNTR"/>
    <property type="match status" value="1"/>
</dbReference>
<organism evidence="5 6">
    <name type="scientific">Victivallis vadensis</name>
    <dbReference type="NCBI Taxonomy" id="172901"/>
    <lineage>
        <taxon>Bacteria</taxon>
        <taxon>Pseudomonadati</taxon>
        <taxon>Lentisphaerota</taxon>
        <taxon>Lentisphaeria</taxon>
        <taxon>Victivallales</taxon>
        <taxon>Victivallaceae</taxon>
        <taxon>Victivallis</taxon>
    </lineage>
</organism>
<comment type="caution">
    <text evidence="5">The sequence shown here is derived from an EMBL/GenBank/DDBJ whole genome shotgun (WGS) entry which is preliminary data.</text>
</comment>
<dbReference type="EMBL" id="QEKH01000046">
    <property type="protein sequence ID" value="PVY34787.1"/>
    <property type="molecule type" value="Genomic_DNA"/>
</dbReference>
<feature type="domain" description="HTH gntR-type" evidence="4">
    <location>
        <begin position="2"/>
        <end position="69"/>
    </location>
</feature>
<dbReference type="Gene3D" id="3.40.50.2300">
    <property type="match status" value="2"/>
</dbReference>
<dbReference type="SUPFAM" id="SSF46785">
    <property type="entry name" value="Winged helix' DNA-binding domain"/>
    <property type="match status" value="1"/>
</dbReference>
<dbReference type="OrthoDB" id="9808698at2"/>
<evidence type="ECO:0000313" key="6">
    <source>
        <dbReference type="Proteomes" id="UP000245959"/>
    </source>
</evidence>
<reference evidence="5 6" key="1">
    <citation type="submission" date="2018-04" db="EMBL/GenBank/DDBJ databases">
        <title>Genomic Encyclopedia of Type Strains, Phase IV (KMG-IV): sequencing the most valuable type-strain genomes for metagenomic binning, comparative biology and taxonomic classification.</title>
        <authorList>
            <person name="Goeker M."/>
        </authorList>
    </citation>
    <scope>NUCLEOTIDE SEQUENCE [LARGE SCALE GENOMIC DNA]</scope>
    <source>
        <strain evidence="5 6">DSM 14823</strain>
    </source>
</reference>
<evidence type="ECO:0000259" key="4">
    <source>
        <dbReference type="PROSITE" id="PS50949"/>
    </source>
</evidence>
<dbReference type="InterPro" id="IPR036390">
    <property type="entry name" value="WH_DNA-bd_sf"/>
</dbReference>
<dbReference type="GO" id="GO:0003677">
    <property type="term" value="F:DNA binding"/>
    <property type="evidence" value="ECO:0007669"/>
    <property type="project" value="UniProtKB-KW"/>
</dbReference>
<dbReference type="Gene3D" id="1.10.10.10">
    <property type="entry name" value="Winged helix-like DNA-binding domain superfamily/Winged helix DNA-binding domain"/>
    <property type="match status" value="1"/>
</dbReference>
<dbReference type="AlphaFoldDB" id="A0A2U1AEM7"/>
<gene>
    <name evidence="5" type="ORF">C8D82_1469</name>
</gene>
<dbReference type="Pfam" id="PF00392">
    <property type="entry name" value="GntR"/>
    <property type="match status" value="1"/>
</dbReference>
<protein>
    <submittedName>
        <fullName evidence="5">DNA-binding LacI/PurR family transcriptional regulator</fullName>
    </submittedName>
</protein>
<dbReference type="GO" id="GO:0003700">
    <property type="term" value="F:DNA-binding transcription factor activity"/>
    <property type="evidence" value="ECO:0007669"/>
    <property type="project" value="InterPro"/>
</dbReference>
<dbReference type="PROSITE" id="PS50949">
    <property type="entry name" value="HTH_GNTR"/>
    <property type="match status" value="1"/>
</dbReference>
<keyword evidence="2 5" id="KW-0238">DNA-binding</keyword>
<evidence type="ECO:0000313" key="5">
    <source>
        <dbReference type="EMBL" id="PVY34787.1"/>
    </source>
</evidence>
<dbReference type="InterPro" id="IPR036388">
    <property type="entry name" value="WH-like_DNA-bd_sf"/>
</dbReference>
<dbReference type="Pfam" id="PF13377">
    <property type="entry name" value="Peripla_BP_3"/>
    <property type="match status" value="1"/>
</dbReference>
<keyword evidence="3" id="KW-0804">Transcription</keyword>